<evidence type="ECO:0000313" key="3">
    <source>
        <dbReference type="EMBL" id="AJA06579.1"/>
    </source>
</evidence>
<keyword evidence="1" id="KW-0472">Membrane</keyword>
<gene>
    <name evidence="3" type="ORF">TM7x_02825</name>
</gene>
<keyword evidence="1" id="KW-1133">Transmembrane helix</keyword>
<dbReference type="Gene3D" id="3.40.50.620">
    <property type="entry name" value="HUPs"/>
    <property type="match status" value="1"/>
</dbReference>
<dbReference type="Proteomes" id="UP000030902">
    <property type="component" value="Chromosome"/>
</dbReference>
<dbReference type="PANTHER" id="PTHR30336:SF4">
    <property type="entry name" value="ENVELOPE BIOGENESIS FACTOR ELYC"/>
    <property type="match status" value="1"/>
</dbReference>
<dbReference type="CDD" id="cd06259">
    <property type="entry name" value="YdcF-like"/>
    <property type="match status" value="1"/>
</dbReference>
<feature type="domain" description="DUF218" evidence="2">
    <location>
        <begin position="43"/>
        <end position="157"/>
    </location>
</feature>
<dbReference type="GO" id="GO:0000270">
    <property type="term" value="P:peptidoglycan metabolic process"/>
    <property type="evidence" value="ECO:0007669"/>
    <property type="project" value="TreeGrafter"/>
</dbReference>
<organism evidence="3 4">
    <name type="scientific">Candidatus Nanosynbacter lyticus</name>
    <dbReference type="NCBI Taxonomy" id="2093824"/>
    <lineage>
        <taxon>Bacteria</taxon>
        <taxon>Candidatus Saccharimonadota</taxon>
        <taxon>Candidatus Saccharimonadia</taxon>
        <taxon>Candidatus Nanosynbacterales</taxon>
        <taxon>Candidatus Nanosynbacteraceae</taxon>
        <taxon>Candidatus Nanosynbacter</taxon>
    </lineage>
</organism>
<keyword evidence="1" id="KW-0812">Transmembrane</keyword>
<accession>A0A6S4GQB1</accession>
<protein>
    <recommendedName>
        <fullName evidence="2">DUF218 domain-containing protein</fullName>
    </recommendedName>
</protein>
<dbReference type="AlphaFoldDB" id="A0A6S4GQB1"/>
<proteinExistence type="predicted"/>
<dbReference type="InterPro" id="IPR003848">
    <property type="entry name" value="DUF218"/>
</dbReference>
<evidence type="ECO:0000256" key="1">
    <source>
        <dbReference type="SAM" id="Phobius"/>
    </source>
</evidence>
<dbReference type="PANTHER" id="PTHR30336">
    <property type="entry name" value="INNER MEMBRANE PROTEIN, PROBABLE PERMEASE"/>
    <property type="match status" value="1"/>
</dbReference>
<dbReference type="InterPro" id="IPR014729">
    <property type="entry name" value="Rossmann-like_a/b/a_fold"/>
</dbReference>
<sequence length="198" mass="21944">MIHKIIGLVIFTAIVVFGLSVYLSPNDLEKCDAPGDGDCRMADAIIVVSGGDTNARTDEAIKLYKTDWAPLIIVSGAAADKSGPSNAKAMYQRAVNSGVPKSAIVMEESSETTKQNATEVKKIIDSRKIKDVILVTSGYHMRRAKLEFSSQFQDVKIRSHPVVYDKSWSPWWWLTPWGWWLALGELMRIGLFALGLSR</sequence>
<dbReference type="GO" id="GO:0005886">
    <property type="term" value="C:plasma membrane"/>
    <property type="evidence" value="ECO:0007669"/>
    <property type="project" value="TreeGrafter"/>
</dbReference>
<feature type="transmembrane region" description="Helical" evidence="1">
    <location>
        <begin position="5"/>
        <end position="23"/>
    </location>
</feature>
<evidence type="ECO:0000259" key="2">
    <source>
        <dbReference type="Pfam" id="PF02698"/>
    </source>
</evidence>
<dbReference type="InterPro" id="IPR051599">
    <property type="entry name" value="Cell_Envelope_Assoc"/>
</dbReference>
<dbReference type="Pfam" id="PF02698">
    <property type="entry name" value="DUF218"/>
    <property type="match status" value="1"/>
</dbReference>
<dbReference type="RefSeq" id="WP_039327679.1">
    <property type="nucleotide sequence ID" value="NZ_CP007496.1"/>
</dbReference>
<keyword evidence="4" id="KW-1185">Reference proteome</keyword>
<dbReference type="GO" id="GO:0043164">
    <property type="term" value="P:Gram-negative-bacterium-type cell wall biogenesis"/>
    <property type="evidence" value="ECO:0007669"/>
    <property type="project" value="TreeGrafter"/>
</dbReference>
<evidence type="ECO:0000313" key="4">
    <source>
        <dbReference type="Proteomes" id="UP000030902"/>
    </source>
</evidence>
<reference evidence="3 4" key="1">
    <citation type="journal article" date="2015" name="Proc. Natl. Acad. Sci. U.S.A.">
        <title>Cultivation of a human-associated TM7 phylotype reveals a reduced genome and epibiotic parasitic lifestyle.</title>
        <authorList>
            <person name="He X."/>
            <person name="McLean J.S."/>
            <person name="Edlund A."/>
            <person name="Yooseph S."/>
            <person name="Hall A.P."/>
            <person name="Liu S.Y."/>
            <person name="Dorrestein P.C."/>
            <person name="Esquenazi E."/>
            <person name="Hunter R.C."/>
            <person name="Cheng G."/>
            <person name="Nelson K.E."/>
            <person name="Lux R."/>
            <person name="Shi W."/>
        </authorList>
    </citation>
    <scope>NUCLEOTIDE SEQUENCE [LARGE SCALE GENOMIC DNA]</scope>
    <source>
        <strain evidence="3 4">TM7x</strain>
    </source>
</reference>
<dbReference type="EMBL" id="CP007496">
    <property type="protein sequence ID" value="AJA06579.1"/>
    <property type="molecule type" value="Genomic_DNA"/>
</dbReference>
<dbReference type="KEGG" id="sox:TM7x_02825"/>
<name>A0A6S4GQB1_9BACT</name>